<dbReference type="CDD" id="cd20520">
    <property type="entry name" value="CYCLIN_CCNE_rpt2"/>
    <property type="match status" value="1"/>
</dbReference>
<dbReference type="PANTHER" id="PTHR10177">
    <property type="entry name" value="CYCLINS"/>
    <property type="match status" value="1"/>
</dbReference>
<keyword evidence="8" id="KW-1185">Reference proteome</keyword>
<dbReference type="InterPro" id="IPR036915">
    <property type="entry name" value="Cyclin-like_sf"/>
</dbReference>
<dbReference type="InterPro" id="IPR039361">
    <property type="entry name" value="Cyclin"/>
</dbReference>
<comment type="similarity">
    <text evidence="4">Belongs to the cyclin family.</text>
</comment>
<dbReference type="SMART" id="SM00385">
    <property type="entry name" value="CYCLIN"/>
    <property type="match status" value="1"/>
</dbReference>
<feature type="domain" description="Cyclin-like" evidence="6">
    <location>
        <begin position="171"/>
        <end position="256"/>
    </location>
</feature>
<dbReference type="CDD" id="cd20519">
    <property type="entry name" value="CYCLIN_CCNE_rpt1"/>
    <property type="match status" value="1"/>
</dbReference>
<dbReference type="RefSeq" id="XP_015597645.1">
    <property type="nucleotide sequence ID" value="XM_015742159.2"/>
</dbReference>
<evidence type="ECO:0000256" key="4">
    <source>
        <dbReference type="RuleBase" id="RU000383"/>
    </source>
</evidence>
<dbReference type="PROSITE" id="PS00292">
    <property type="entry name" value="CYCLINS"/>
    <property type="match status" value="1"/>
</dbReference>
<dbReference type="InterPro" id="IPR004367">
    <property type="entry name" value="Cyclin_C-dom"/>
</dbReference>
<dbReference type="KEGG" id="ccin:107268909"/>
<accession>A0AAJ7BYM8</accession>
<dbReference type="SUPFAM" id="SSF47954">
    <property type="entry name" value="Cyclin-like"/>
    <property type="match status" value="2"/>
</dbReference>
<dbReference type="CTD" id="34924"/>
<organism evidence="8 9">
    <name type="scientific">Cephus cinctus</name>
    <name type="common">Wheat stem sawfly</name>
    <dbReference type="NCBI Taxonomy" id="211228"/>
    <lineage>
        <taxon>Eukaryota</taxon>
        <taxon>Metazoa</taxon>
        <taxon>Ecdysozoa</taxon>
        <taxon>Arthropoda</taxon>
        <taxon>Hexapoda</taxon>
        <taxon>Insecta</taxon>
        <taxon>Pterygota</taxon>
        <taxon>Neoptera</taxon>
        <taxon>Endopterygota</taxon>
        <taxon>Hymenoptera</taxon>
        <taxon>Cephoidea</taxon>
        <taxon>Cephidae</taxon>
        <taxon>Cephus</taxon>
    </lineage>
</organism>
<dbReference type="GO" id="GO:0005634">
    <property type="term" value="C:nucleus"/>
    <property type="evidence" value="ECO:0007669"/>
    <property type="project" value="UniProtKB-ARBA"/>
</dbReference>
<evidence type="ECO:0000313" key="8">
    <source>
        <dbReference type="Proteomes" id="UP000694920"/>
    </source>
</evidence>
<dbReference type="GO" id="GO:0000278">
    <property type="term" value="P:mitotic cell cycle"/>
    <property type="evidence" value="ECO:0007669"/>
    <property type="project" value="UniProtKB-ARBA"/>
</dbReference>
<feature type="compositionally biased region" description="Polar residues" evidence="5">
    <location>
        <begin position="13"/>
        <end position="28"/>
    </location>
</feature>
<evidence type="ECO:0000256" key="3">
    <source>
        <dbReference type="ARBA" id="ARBA00023306"/>
    </source>
</evidence>
<feature type="domain" description="Cyclin C-terminal" evidence="7">
    <location>
        <begin position="265"/>
        <end position="392"/>
    </location>
</feature>
<protein>
    <submittedName>
        <fullName evidence="9">G1/S-specific cyclin-E1</fullName>
    </submittedName>
</protein>
<dbReference type="Pfam" id="PF02984">
    <property type="entry name" value="Cyclin_C"/>
    <property type="match status" value="1"/>
</dbReference>
<evidence type="ECO:0000313" key="9">
    <source>
        <dbReference type="RefSeq" id="XP_015597645.1"/>
    </source>
</evidence>
<evidence type="ECO:0000259" key="7">
    <source>
        <dbReference type="SMART" id="SM01332"/>
    </source>
</evidence>
<feature type="compositionally biased region" description="Polar residues" evidence="5">
    <location>
        <begin position="433"/>
        <end position="443"/>
    </location>
</feature>
<name>A0AAJ7BYM8_CEPCN</name>
<keyword evidence="3" id="KW-0131">Cell cycle</keyword>
<dbReference type="SMART" id="SM01332">
    <property type="entry name" value="Cyclin_C"/>
    <property type="match status" value="1"/>
</dbReference>
<dbReference type="Pfam" id="PF00134">
    <property type="entry name" value="Cyclin_N"/>
    <property type="match status" value="1"/>
</dbReference>
<dbReference type="GO" id="GO:0051301">
    <property type="term" value="P:cell division"/>
    <property type="evidence" value="ECO:0007669"/>
    <property type="project" value="UniProtKB-KW"/>
</dbReference>
<dbReference type="Gene3D" id="1.10.472.10">
    <property type="entry name" value="Cyclin-like"/>
    <property type="match status" value="2"/>
</dbReference>
<evidence type="ECO:0000256" key="2">
    <source>
        <dbReference type="ARBA" id="ARBA00023127"/>
    </source>
</evidence>
<keyword evidence="2 4" id="KW-0195">Cyclin</keyword>
<feature type="compositionally biased region" description="Polar residues" evidence="5">
    <location>
        <begin position="57"/>
        <end position="98"/>
    </location>
</feature>
<sequence length="469" mass="52267">MYADTSPGIASKMPQTSLQEKQPSQLHLQGSKPASLKRKRRNTELSEDSENIYPPSKISTLAHSPYSESCHSGSHASDGSRTPQQQSSPLKEQQGPATWSELRSSTCFLTPSASSSESNRPSPLPTLPWADGSQVWALMCLGDQKTLTQRDPQMFQRHPTLQPRMRAILLDWLIEVCEVYKLHRETYYLAMDYIDRYLSTHQNVPKNQLQLIGITCLFIAAKVEEIYPPKIAEFAYVTDGACTEDEILGKELIVLKGLGWNLSPVTAPGWLNIYMQVESGDWSRPNTFIYPQYGGLQYSQAAQLLDLVTLDERSLKFPYSHLAAAAVYHTQGRECALRVSRLSWEQLAPCARFLSAFANTVAEEGSELLLRSTVPPVESHSGSGLRASVPNIVMDESHRIQTHVVDLNMLEKAQQRLATEGLTLEPIERETNLDNIASPNRSGILTPPSSSQKSSPTPPRLPLQLHPYT</sequence>
<dbReference type="AlphaFoldDB" id="A0AAJ7BYM8"/>
<reference evidence="9" key="1">
    <citation type="submission" date="2025-08" db="UniProtKB">
        <authorList>
            <consortium name="RefSeq"/>
        </authorList>
    </citation>
    <scope>IDENTIFICATION</scope>
</reference>
<feature type="region of interest" description="Disordered" evidence="5">
    <location>
        <begin position="428"/>
        <end position="469"/>
    </location>
</feature>
<evidence type="ECO:0000256" key="1">
    <source>
        <dbReference type="ARBA" id="ARBA00022618"/>
    </source>
</evidence>
<keyword evidence="1" id="KW-0132">Cell division</keyword>
<gene>
    <name evidence="9" type="primary">LOC107268909</name>
</gene>
<dbReference type="Proteomes" id="UP000694920">
    <property type="component" value="Unplaced"/>
</dbReference>
<evidence type="ECO:0000259" key="6">
    <source>
        <dbReference type="SMART" id="SM00385"/>
    </source>
</evidence>
<evidence type="ECO:0000256" key="5">
    <source>
        <dbReference type="SAM" id="MobiDB-lite"/>
    </source>
</evidence>
<dbReference type="FunFam" id="1.10.472.10:FF:000001">
    <property type="entry name" value="G2/mitotic-specific cyclin"/>
    <property type="match status" value="1"/>
</dbReference>
<dbReference type="InterPro" id="IPR013763">
    <property type="entry name" value="Cyclin-like_dom"/>
</dbReference>
<dbReference type="InterPro" id="IPR048258">
    <property type="entry name" value="Cyclins_cyclin-box"/>
</dbReference>
<feature type="region of interest" description="Disordered" evidence="5">
    <location>
        <begin position="1"/>
        <end position="98"/>
    </location>
</feature>
<dbReference type="GeneID" id="107268909"/>
<dbReference type="InterPro" id="IPR006671">
    <property type="entry name" value="Cyclin_N"/>
</dbReference>
<proteinExistence type="inferred from homology"/>